<feature type="non-terminal residue" evidence="1">
    <location>
        <position position="1"/>
    </location>
</feature>
<keyword evidence="2" id="KW-1185">Reference proteome</keyword>
<reference evidence="1" key="1">
    <citation type="submission" date="2018-05" db="EMBL/GenBank/DDBJ databases">
        <title>Draft genome of Mucuna pruriens seed.</title>
        <authorList>
            <person name="Nnadi N.E."/>
            <person name="Vos R."/>
            <person name="Hasami M.H."/>
            <person name="Devisetty U.K."/>
            <person name="Aguiy J.C."/>
        </authorList>
    </citation>
    <scope>NUCLEOTIDE SEQUENCE [LARGE SCALE GENOMIC DNA]</scope>
    <source>
        <strain evidence="1">JCA_2017</strain>
    </source>
</reference>
<evidence type="ECO:0000313" key="2">
    <source>
        <dbReference type="Proteomes" id="UP000257109"/>
    </source>
</evidence>
<gene>
    <name evidence="1" type="ORF">CR513_28134</name>
</gene>
<proteinExistence type="predicted"/>
<name>A0A371GHL5_MUCPR</name>
<evidence type="ECO:0008006" key="3">
    <source>
        <dbReference type="Google" id="ProtNLM"/>
    </source>
</evidence>
<sequence>MFMDDPRKPHLAVAKGIIRYLQGTLEYGVLFLNKMKQGVNIFYVHQFIDAQRNNMLLLYHPAKLSMLQDLMPHVQLFGYRHYWRQW</sequence>
<organism evidence="1 2">
    <name type="scientific">Mucuna pruriens</name>
    <name type="common">Velvet bean</name>
    <name type="synonym">Dolichos pruriens</name>
    <dbReference type="NCBI Taxonomy" id="157652"/>
    <lineage>
        <taxon>Eukaryota</taxon>
        <taxon>Viridiplantae</taxon>
        <taxon>Streptophyta</taxon>
        <taxon>Embryophyta</taxon>
        <taxon>Tracheophyta</taxon>
        <taxon>Spermatophyta</taxon>
        <taxon>Magnoliopsida</taxon>
        <taxon>eudicotyledons</taxon>
        <taxon>Gunneridae</taxon>
        <taxon>Pentapetalae</taxon>
        <taxon>rosids</taxon>
        <taxon>fabids</taxon>
        <taxon>Fabales</taxon>
        <taxon>Fabaceae</taxon>
        <taxon>Papilionoideae</taxon>
        <taxon>50 kb inversion clade</taxon>
        <taxon>NPAAA clade</taxon>
        <taxon>indigoferoid/millettioid clade</taxon>
        <taxon>Phaseoleae</taxon>
        <taxon>Mucuna</taxon>
    </lineage>
</organism>
<comment type="caution">
    <text evidence="1">The sequence shown here is derived from an EMBL/GenBank/DDBJ whole genome shotgun (WGS) entry which is preliminary data.</text>
</comment>
<dbReference type="AlphaFoldDB" id="A0A371GHL5"/>
<protein>
    <recommendedName>
        <fullName evidence="3">Mitochondrial protein</fullName>
    </recommendedName>
</protein>
<evidence type="ECO:0000313" key="1">
    <source>
        <dbReference type="EMBL" id="RDX90049.1"/>
    </source>
</evidence>
<accession>A0A371GHL5</accession>
<dbReference type="EMBL" id="QJKJ01005507">
    <property type="protein sequence ID" value="RDX90049.1"/>
    <property type="molecule type" value="Genomic_DNA"/>
</dbReference>
<dbReference type="Proteomes" id="UP000257109">
    <property type="component" value="Unassembled WGS sequence"/>
</dbReference>